<reference evidence="2" key="1">
    <citation type="submission" date="2020-08" db="EMBL/GenBank/DDBJ databases">
        <title>Complete genome sequence of Streptococcus mitis strain Nm-65.</title>
        <authorList>
            <person name="Tabata A."/>
            <person name="Ohkuni H."/>
            <person name="Nagamune H."/>
        </authorList>
    </citation>
    <scope>NUCLEOTIDE SEQUENCE [LARGE SCALE GENOMIC DNA]</scope>
    <source>
        <strain evidence="2">Nm-65</strain>
    </source>
</reference>
<name>A0A7G1ITW9_STRMT</name>
<gene>
    <name evidence="1" type="ORF">SMNM65_12670</name>
</gene>
<dbReference type="Proteomes" id="UP000516106">
    <property type="component" value="Chromosome"/>
</dbReference>
<dbReference type="AlphaFoldDB" id="A0A7G1ITW9"/>
<organism evidence="1 2">
    <name type="scientific">Streptococcus mitis</name>
    <dbReference type="NCBI Taxonomy" id="28037"/>
    <lineage>
        <taxon>Bacteria</taxon>
        <taxon>Bacillati</taxon>
        <taxon>Bacillota</taxon>
        <taxon>Bacilli</taxon>
        <taxon>Lactobacillales</taxon>
        <taxon>Streptococcaceae</taxon>
        <taxon>Streptococcus</taxon>
        <taxon>Streptococcus mitis group</taxon>
    </lineage>
</organism>
<accession>A0A7G1ITW9</accession>
<evidence type="ECO:0000313" key="2">
    <source>
        <dbReference type="Proteomes" id="UP000516106"/>
    </source>
</evidence>
<protein>
    <submittedName>
        <fullName evidence="1">Uncharacterized protein</fullName>
    </submittedName>
</protein>
<evidence type="ECO:0000313" key="1">
    <source>
        <dbReference type="EMBL" id="BCJ10835.1"/>
    </source>
</evidence>
<sequence length="59" mass="6660">MKKTFRTLTSGFGNTDDVIRLRLDITSSKGFIKKGVEVKAIVDDQTGEVRLFVDPDMLR</sequence>
<dbReference type="EMBL" id="AP023349">
    <property type="protein sequence ID" value="BCJ10835.1"/>
    <property type="molecule type" value="Genomic_DNA"/>
</dbReference>
<proteinExistence type="predicted"/>